<dbReference type="InterPro" id="IPR013105">
    <property type="entry name" value="TPR_2"/>
</dbReference>
<dbReference type="Proteomes" id="UP000325273">
    <property type="component" value="Unassembled WGS sequence"/>
</dbReference>
<feature type="signal peptide" evidence="4">
    <location>
        <begin position="1"/>
        <end position="24"/>
    </location>
</feature>
<name>A0A5B0H3W7_9BURK</name>
<protein>
    <submittedName>
        <fullName evidence="5">Tetratricopeptide repeat protein</fullName>
    </submittedName>
</protein>
<dbReference type="Pfam" id="PF13432">
    <property type="entry name" value="TPR_16"/>
    <property type="match status" value="1"/>
</dbReference>
<dbReference type="EMBL" id="VTUZ01000013">
    <property type="protein sequence ID" value="KAA1009703.1"/>
    <property type="molecule type" value="Genomic_DNA"/>
</dbReference>
<sequence length="579" mass="64641">MSTRKTLSGVAMAVLFMGCRAAIASSCAPALSDVDVKDGFKVEADCGFPVRTLDRMTTGLSRAAKAAGLSNVQMVSLARAANVILSAVYGQSSRIDRKTDTPVTNIEPLIEHLAEQLRAQPDVDLVAEAQQWAARYEDLLRRRSIARSSDPLEVQVNEALGRVDLEGASKRLGTLLAEKQETQQVFAARCYEAAEIELLRFSPLNALPFLEKAYALQPENADIATAFADTLREQREFERAAPIYHTLLSRYQVLAQEKPAAYQPRIARTQEKLGNLYVGLQRPKEAEVAYLRALEIYWALARQDPAAYGPAVAETFDNLGVLYRDTQRLQEAADAYREALSIDRALAYRDPKTYKPEIATTLNDLAILYDAAQRTSDAEKAYRESLNIQRALVRGNPAAYRPALARTLNNLGNLYSAMQRHEEAEHAYKEALTIRQQLGRESPALYRPDVARTLTNLGALYRATQRPAAAKQAYQDALQIYRALARDNPTAYQPDEARTLNNLGVLFSHTGRPREAEDAYRNALDLYRTLSRDDPMAYRQDEARTLGNLGALFSQFRRPREAEQARREAARLLDATQAP</sequence>
<dbReference type="PANTHER" id="PTHR45641:SF19">
    <property type="entry name" value="NEPHROCYSTIN-3"/>
    <property type="match status" value="1"/>
</dbReference>
<accession>A0A5B0H3W7</accession>
<dbReference type="SMART" id="SM00028">
    <property type="entry name" value="TPR"/>
    <property type="match status" value="8"/>
</dbReference>
<gene>
    <name evidence="5" type="ORF">FVF58_20605</name>
</gene>
<keyword evidence="1" id="KW-0677">Repeat</keyword>
<organism evidence="5 6">
    <name type="scientific">Paraburkholderia panacisoli</name>
    <dbReference type="NCBI Taxonomy" id="2603818"/>
    <lineage>
        <taxon>Bacteria</taxon>
        <taxon>Pseudomonadati</taxon>
        <taxon>Pseudomonadota</taxon>
        <taxon>Betaproteobacteria</taxon>
        <taxon>Burkholderiales</taxon>
        <taxon>Burkholderiaceae</taxon>
        <taxon>Paraburkholderia</taxon>
    </lineage>
</organism>
<dbReference type="Gene3D" id="1.25.40.10">
    <property type="entry name" value="Tetratricopeptide repeat domain"/>
    <property type="match status" value="2"/>
</dbReference>
<feature type="repeat" description="TPR" evidence="3">
    <location>
        <begin position="497"/>
        <end position="530"/>
    </location>
</feature>
<feature type="chain" id="PRO_5022979207" evidence="4">
    <location>
        <begin position="25"/>
        <end position="579"/>
    </location>
</feature>
<feature type="repeat" description="TPR" evidence="3">
    <location>
        <begin position="405"/>
        <end position="438"/>
    </location>
</feature>
<evidence type="ECO:0000256" key="2">
    <source>
        <dbReference type="ARBA" id="ARBA00022803"/>
    </source>
</evidence>
<keyword evidence="2 3" id="KW-0802">TPR repeat</keyword>
<dbReference type="PROSITE" id="PS51257">
    <property type="entry name" value="PROKAR_LIPOPROTEIN"/>
    <property type="match status" value="1"/>
</dbReference>
<evidence type="ECO:0000256" key="4">
    <source>
        <dbReference type="SAM" id="SignalP"/>
    </source>
</evidence>
<dbReference type="PROSITE" id="PS50005">
    <property type="entry name" value="TPR"/>
    <property type="match status" value="3"/>
</dbReference>
<reference evidence="5 6" key="1">
    <citation type="submission" date="2019-08" db="EMBL/GenBank/DDBJ databases">
        <title>Paraburkholderia sp. DCY113.</title>
        <authorList>
            <person name="Kang J."/>
        </authorList>
    </citation>
    <scope>NUCLEOTIDE SEQUENCE [LARGE SCALE GENOMIC DNA]</scope>
    <source>
        <strain evidence="5 6">DCY113</strain>
    </source>
</reference>
<dbReference type="Pfam" id="PF07719">
    <property type="entry name" value="TPR_2"/>
    <property type="match status" value="1"/>
</dbReference>
<evidence type="ECO:0000256" key="1">
    <source>
        <dbReference type="ARBA" id="ARBA00022737"/>
    </source>
</evidence>
<proteinExistence type="predicted"/>
<keyword evidence="6" id="KW-1185">Reference proteome</keyword>
<dbReference type="InterPro" id="IPR019734">
    <property type="entry name" value="TPR_rpt"/>
</dbReference>
<keyword evidence="4" id="KW-0732">Signal</keyword>
<dbReference type="InterPro" id="IPR011990">
    <property type="entry name" value="TPR-like_helical_dom_sf"/>
</dbReference>
<dbReference type="Pfam" id="PF13374">
    <property type="entry name" value="TPR_10"/>
    <property type="match status" value="4"/>
</dbReference>
<dbReference type="PANTHER" id="PTHR45641">
    <property type="entry name" value="TETRATRICOPEPTIDE REPEAT PROTEIN (AFU_ORTHOLOGUE AFUA_6G03870)"/>
    <property type="match status" value="1"/>
</dbReference>
<dbReference type="SUPFAM" id="SSF48452">
    <property type="entry name" value="TPR-like"/>
    <property type="match status" value="2"/>
</dbReference>
<evidence type="ECO:0000313" key="5">
    <source>
        <dbReference type="EMBL" id="KAA1009703.1"/>
    </source>
</evidence>
<dbReference type="AlphaFoldDB" id="A0A5B0H3W7"/>
<comment type="caution">
    <text evidence="5">The sequence shown here is derived from an EMBL/GenBank/DDBJ whole genome shotgun (WGS) entry which is preliminary data.</text>
</comment>
<evidence type="ECO:0000313" key="6">
    <source>
        <dbReference type="Proteomes" id="UP000325273"/>
    </source>
</evidence>
<feature type="repeat" description="TPR" evidence="3">
    <location>
        <begin position="313"/>
        <end position="346"/>
    </location>
</feature>
<evidence type="ECO:0000256" key="3">
    <source>
        <dbReference type="PROSITE-ProRule" id="PRU00339"/>
    </source>
</evidence>